<evidence type="ECO:0000256" key="3">
    <source>
        <dbReference type="ARBA" id="ARBA00022989"/>
    </source>
</evidence>
<feature type="domain" description="GTD-binding" evidence="6">
    <location>
        <begin position="8"/>
        <end position="106"/>
    </location>
</feature>
<keyword evidence="4" id="KW-0472">Membrane</keyword>
<proteinExistence type="predicted"/>
<organism evidence="7">
    <name type="scientific">Daucus carota subsp. sativus</name>
    <name type="common">Carrot</name>
    <dbReference type="NCBI Taxonomy" id="79200"/>
    <lineage>
        <taxon>Eukaryota</taxon>
        <taxon>Viridiplantae</taxon>
        <taxon>Streptophyta</taxon>
        <taxon>Embryophyta</taxon>
        <taxon>Tracheophyta</taxon>
        <taxon>Spermatophyta</taxon>
        <taxon>Magnoliopsida</taxon>
        <taxon>eudicotyledons</taxon>
        <taxon>Gunneridae</taxon>
        <taxon>Pentapetalae</taxon>
        <taxon>asterids</taxon>
        <taxon>campanulids</taxon>
        <taxon>Apiales</taxon>
        <taxon>Apiaceae</taxon>
        <taxon>Apioideae</taxon>
        <taxon>Scandiceae</taxon>
        <taxon>Daucinae</taxon>
        <taxon>Daucus</taxon>
        <taxon>Daucus sect. Daucus</taxon>
    </lineage>
</organism>
<dbReference type="PROSITE" id="PS51775">
    <property type="entry name" value="GTD_BINDING"/>
    <property type="match status" value="1"/>
</dbReference>
<gene>
    <name evidence="7" type="ORF">DCAR_014802</name>
</gene>
<accession>A0A165X100</accession>
<dbReference type="InterPro" id="IPR007656">
    <property type="entry name" value="GTD-bd"/>
</dbReference>
<comment type="subcellular location">
    <subcellularLocation>
        <location evidence="1">Membrane</location>
    </subcellularLocation>
</comment>
<name>A0A165X100_DAUCS</name>
<protein>
    <recommendedName>
        <fullName evidence="6">GTD-binding domain-containing protein</fullName>
    </recommendedName>
</protein>
<dbReference type="AlphaFoldDB" id="A0A165X100"/>
<evidence type="ECO:0000256" key="4">
    <source>
        <dbReference type="ARBA" id="ARBA00023136"/>
    </source>
</evidence>
<dbReference type="PANTHER" id="PTHR31422">
    <property type="entry name" value="BNAANNG28530D PROTEIN"/>
    <property type="match status" value="1"/>
</dbReference>
<dbReference type="GO" id="GO:0016020">
    <property type="term" value="C:membrane"/>
    <property type="evidence" value="ECO:0007669"/>
    <property type="project" value="UniProtKB-SubCell"/>
</dbReference>
<dbReference type="Pfam" id="PF04576">
    <property type="entry name" value="Zein-binding"/>
    <property type="match status" value="1"/>
</dbReference>
<sequence>MPLRMSETSVLALREALASQQQLLQKLYNELDKEREASSTAASEALSMILRLQGEKAAVKMEAEHYKRLAEEKMCYAEESIQIFEDIMYQKEMEIASLDYQVQAYKYKLLSLGCNDPESGELKFPENLLQRKENLIEETSARNISRRNSAPPVPFKFSYFKNKGVTERERSESPETDMSTLRVVEEHTSEEVSDQNLGSEKQYGVSAIGDKNSYWEQIRLLDEQVNKIAGEEYRKLRSRSRSPSLISQGSSSIMFGDAMKETITIEAEELTHPSNSLVYEGTRNSSYVSVHDVFEVPQTSETISCGECKAKDEGKMILQVSEKCGVPELYANEAIKQCIKDQADSLGEMLLAKNCKPIEVCQPSEGVSVDCHLALVHPTVGYSETQNEVQEFHMPSEIVELTPASRQESNNNRGEDELRLLSSIQEQLNSIQNEIRSLKPKESKKCSLQEDLSMASLQEVLYFCLFKVLLPFLVRNS</sequence>
<dbReference type="GO" id="GO:0080115">
    <property type="term" value="F:myosin XI tail binding"/>
    <property type="evidence" value="ECO:0007669"/>
    <property type="project" value="UniProtKB-ARBA"/>
</dbReference>
<keyword evidence="2" id="KW-0812">Transmembrane</keyword>
<dbReference type="EMBL" id="LNRQ01000004">
    <property type="protein sequence ID" value="KZM97836.1"/>
    <property type="molecule type" value="Genomic_DNA"/>
</dbReference>
<keyword evidence="5" id="KW-0175">Coiled coil</keyword>
<dbReference type="OMA" id="MVSHNDE"/>
<evidence type="ECO:0000256" key="1">
    <source>
        <dbReference type="ARBA" id="ARBA00004370"/>
    </source>
</evidence>
<evidence type="ECO:0000256" key="5">
    <source>
        <dbReference type="SAM" id="Coils"/>
    </source>
</evidence>
<evidence type="ECO:0000256" key="2">
    <source>
        <dbReference type="ARBA" id="ARBA00022692"/>
    </source>
</evidence>
<evidence type="ECO:0000313" key="7">
    <source>
        <dbReference type="EMBL" id="KZM97836.1"/>
    </source>
</evidence>
<dbReference type="STRING" id="79200.A0A165X100"/>
<comment type="caution">
    <text evidence="7">The sequence shown here is derived from an EMBL/GenBank/DDBJ whole genome shotgun (WGS) entry which is preliminary data.</text>
</comment>
<keyword evidence="3" id="KW-1133">Transmembrane helix</keyword>
<evidence type="ECO:0000259" key="6">
    <source>
        <dbReference type="PROSITE" id="PS51775"/>
    </source>
</evidence>
<dbReference type="PANTHER" id="PTHR31422:SF1">
    <property type="entry name" value="GTD-BINDING DOMAIN-CONTAINING PROTEIN"/>
    <property type="match status" value="1"/>
</dbReference>
<reference evidence="7" key="1">
    <citation type="journal article" date="2016" name="Nat. Genet.">
        <title>A high-quality carrot genome assembly provides new insights into carotenoid accumulation and asterid genome evolution.</title>
        <authorList>
            <person name="Iorizzo M."/>
            <person name="Ellison S."/>
            <person name="Senalik D."/>
            <person name="Zeng P."/>
            <person name="Satapoomin P."/>
            <person name="Huang J."/>
            <person name="Bowman M."/>
            <person name="Iovene M."/>
            <person name="Sanseverino W."/>
            <person name="Cavagnaro P."/>
            <person name="Yildiz M."/>
            <person name="Macko-Podgorni A."/>
            <person name="Moranska E."/>
            <person name="Grzebelus E."/>
            <person name="Grzebelus D."/>
            <person name="Ashrafi H."/>
            <person name="Zheng Z."/>
            <person name="Cheng S."/>
            <person name="Spooner D."/>
            <person name="Van Deynze A."/>
            <person name="Simon P."/>
        </authorList>
    </citation>
    <scope>NUCLEOTIDE SEQUENCE [LARGE SCALE GENOMIC DNA]</scope>
    <source>
        <tissue evidence="7">Leaf</tissue>
    </source>
</reference>
<feature type="coiled-coil region" evidence="5">
    <location>
        <begin position="10"/>
        <end position="37"/>
    </location>
</feature>
<dbReference type="Gramene" id="KZM97836">
    <property type="protein sequence ID" value="KZM97836"/>
    <property type="gene ID" value="DCAR_014802"/>
</dbReference>